<gene>
    <name evidence="2" type="ORF">DPMN_187597</name>
</gene>
<dbReference type="Proteomes" id="UP000828390">
    <property type="component" value="Unassembled WGS sequence"/>
</dbReference>
<name>A0A9D4DQW5_DREPO</name>
<keyword evidence="1" id="KW-0812">Transmembrane</keyword>
<sequence>MELLVHNLLSLVIAAVAMTTLIRTSAVLVPSLDRVAPKYLKLACTSPSQMLNPRITYLGHHARRG</sequence>
<feature type="transmembrane region" description="Helical" evidence="1">
    <location>
        <begin position="12"/>
        <end position="32"/>
    </location>
</feature>
<keyword evidence="1" id="KW-1133">Transmembrane helix</keyword>
<evidence type="ECO:0000313" key="3">
    <source>
        <dbReference type="Proteomes" id="UP000828390"/>
    </source>
</evidence>
<accession>A0A9D4DQW5</accession>
<comment type="caution">
    <text evidence="2">The sequence shown here is derived from an EMBL/GenBank/DDBJ whole genome shotgun (WGS) entry which is preliminary data.</text>
</comment>
<reference evidence="2" key="1">
    <citation type="journal article" date="2019" name="bioRxiv">
        <title>The Genome of the Zebra Mussel, Dreissena polymorpha: A Resource for Invasive Species Research.</title>
        <authorList>
            <person name="McCartney M.A."/>
            <person name="Auch B."/>
            <person name="Kono T."/>
            <person name="Mallez S."/>
            <person name="Zhang Y."/>
            <person name="Obille A."/>
            <person name="Becker A."/>
            <person name="Abrahante J.E."/>
            <person name="Garbe J."/>
            <person name="Badalamenti J.P."/>
            <person name="Herman A."/>
            <person name="Mangelson H."/>
            <person name="Liachko I."/>
            <person name="Sullivan S."/>
            <person name="Sone E.D."/>
            <person name="Koren S."/>
            <person name="Silverstein K.A.T."/>
            <person name="Beckman K.B."/>
            <person name="Gohl D.M."/>
        </authorList>
    </citation>
    <scope>NUCLEOTIDE SEQUENCE</scope>
    <source>
        <strain evidence="2">Duluth1</strain>
        <tissue evidence="2">Whole animal</tissue>
    </source>
</reference>
<keyword evidence="1" id="KW-0472">Membrane</keyword>
<organism evidence="2 3">
    <name type="scientific">Dreissena polymorpha</name>
    <name type="common">Zebra mussel</name>
    <name type="synonym">Mytilus polymorpha</name>
    <dbReference type="NCBI Taxonomy" id="45954"/>
    <lineage>
        <taxon>Eukaryota</taxon>
        <taxon>Metazoa</taxon>
        <taxon>Spiralia</taxon>
        <taxon>Lophotrochozoa</taxon>
        <taxon>Mollusca</taxon>
        <taxon>Bivalvia</taxon>
        <taxon>Autobranchia</taxon>
        <taxon>Heteroconchia</taxon>
        <taxon>Euheterodonta</taxon>
        <taxon>Imparidentia</taxon>
        <taxon>Neoheterodontei</taxon>
        <taxon>Myida</taxon>
        <taxon>Dreissenoidea</taxon>
        <taxon>Dreissenidae</taxon>
        <taxon>Dreissena</taxon>
    </lineage>
</organism>
<evidence type="ECO:0000313" key="2">
    <source>
        <dbReference type="EMBL" id="KAH3752970.1"/>
    </source>
</evidence>
<dbReference type="AlphaFoldDB" id="A0A9D4DQW5"/>
<keyword evidence="3" id="KW-1185">Reference proteome</keyword>
<protein>
    <submittedName>
        <fullName evidence="2">Uncharacterized protein</fullName>
    </submittedName>
</protein>
<evidence type="ECO:0000256" key="1">
    <source>
        <dbReference type="SAM" id="Phobius"/>
    </source>
</evidence>
<dbReference type="EMBL" id="JAIWYP010000010">
    <property type="protein sequence ID" value="KAH3752970.1"/>
    <property type="molecule type" value="Genomic_DNA"/>
</dbReference>
<proteinExistence type="predicted"/>
<reference evidence="2" key="2">
    <citation type="submission" date="2020-11" db="EMBL/GenBank/DDBJ databases">
        <authorList>
            <person name="McCartney M.A."/>
            <person name="Auch B."/>
            <person name="Kono T."/>
            <person name="Mallez S."/>
            <person name="Becker A."/>
            <person name="Gohl D.M."/>
            <person name="Silverstein K.A.T."/>
            <person name="Koren S."/>
            <person name="Bechman K.B."/>
            <person name="Herman A."/>
            <person name="Abrahante J.E."/>
            <person name="Garbe J."/>
        </authorList>
    </citation>
    <scope>NUCLEOTIDE SEQUENCE</scope>
    <source>
        <strain evidence="2">Duluth1</strain>
        <tissue evidence="2">Whole animal</tissue>
    </source>
</reference>